<name>A0ABQ4WJQ7_9ASTR</name>
<dbReference type="Gene3D" id="4.10.60.10">
    <property type="entry name" value="Zinc finger, CCHC-type"/>
    <property type="match status" value="1"/>
</dbReference>
<dbReference type="InterPro" id="IPR036875">
    <property type="entry name" value="Znf_CCHC_sf"/>
</dbReference>
<gene>
    <name evidence="4" type="ORF">Tco_0626439</name>
</gene>
<dbReference type="PROSITE" id="PS50158">
    <property type="entry name" value="ZF_CCHC"/>
    <property type="match status" value="1"/>
</dbReference>
<evidence type="ECO:0000313" key="5">
    <source>
        <dbReference type="Proteomes" id="UP001151760"/>
    </source>
</evidence>
<organism evidence="4 5">
    <name type="scientific">Tanacetum coccineum</name>
    <dbReference type="NCBI Taxonomy" id="301880"/>
    <lineage>
        <taxon>Eukaryota</taxon>
        <taxon>Viridiplantae</taxon>
        <taxon>Streptophyta</taxon>
        <taxon>Embryophyta</taxon>
        <taxon>Tracheophyta</taxon>
        <taxon>Spermatophyta</taxon>
        <taxon>Magnoliopsida</taxon>
        <taxon>eudicotyledons</taxon>
        <taxon>Gunneridae</taxon>
        <taxon>Pentapetalae</taxon>
        <taxon>asterids</taxon>
        <taxon>campanulids</taxon>
        <taxon>Asterales</taxon>
        <taxon>Asteraceae</taxon>
        <taxon>Asteroideae</taxon>
        <taxon>Anthemideae</taxon>
        <taxon>Anthemidinae</taxon>
        <taxon>Tanacetum</taxon>
    </lineage>
</organism>
<feature type="compositionally biased region" description="Basic and acidic residues" evidence="2">
    <location>
        <begin position="165"/>
        <end position="180"/>
    </location>
</feature>
<feature type="domain" description="CCHC-type" evidence="3">
    <location>
        <begin position="248"/>
        <end position="263"/>
    </location>
</feature>
<reference evidence="4" key="2">
    <citation type="submission" date="2022-01" db="EMBL/GenBank/DDBJ databases">
        <authorList>
            <person name="Yamashiro T."/>
            <person name="Shiraishi A."/>
            <person name="Satake H."/>
            <person name="Nakayama K."/>
        </authorList>
    </citation>
    <scope>NUCLEOTIDE SEQUENCE</scope>
</reference>
<keyword evidence="4" id="KW-0808">Transferase</keyword>
<proteinExistence type="predicted"/>
<comment type="caution">
    <text evidence="4">The sequence shown here is derived from an EMBL/GenBank/DDBJ whole genome shotgun (WGS) entry which is preliminary data.</text>
</comment>
<evidence type="ECO:0000313" key="4">
    <source>
        <dbReference type="EMBL" id="GJS53077.1"/>
    </source>
</evidence>
<dbReference type="SUPFAM" id="SSF57756">
    <property type="entry name" value="Retrovirus zinc finger-like domains"/>
    <property type="match status" value="1"/>
</dbReference>
<keyword evidence="5" id="KW-1185">Reference proteome</keyword>
<reference evidence="4" key="1">
    <citation type="journal article" date="2022" name="Int. J. Mol. Sci.">
        <title>Draft Genome of Tanacetum Coccineum: Genomic Comparison of Closely Related Tanacetum-Family Plants.</title>
        <authorList>
            <person name="Yamashiro T."/>
            <person name="Shiraishi A."/>
            <person name="Nakayama K."/>
            <person name="Satake H."/>
        </authorList>
    </citation>
    <scope>NUCLEOTIDE SEQUENCE</scope>
</reference>
<evidence type="ECO:0000256" key="2">
    <source>
        <dbReference type="SAM" id="MobiDB-lite"/>
    </source>
</evidence>
<dbReference type="InterPro" id="IPR001878">
    <property type="entry name" value="Znf_CCHC"/>
</dbReference>
<accession>A0ABQ4WJQ7</accession>
<keyword evidence="1" id="KW-0863">Zinc-finger</keyword>
<keyword evidence="4" id="KW-0548">Nucleotidyltransferase</keyword>
<dbReference type="GO" id="GO:0003964">
    <property type="term" value="F:RNA-directed DNA polymerase activity"/>
    <property type="evidence" value="ECO:0007669"/>
    <property type="project" value="UniProtKB-KW"/>
</dbReference>
<keyword evidence="1" id="KW-0479">Metal-binding</keyword>
<dbReference type="SMART" id="SM00343">
    <property type="entry name" value="ZnF_C2HC"/>
    <property type="match status" value="2"/>
</dbReference>
<sequence>MPTSGQGLNVASIEQLITQRVTEAMTAYEANQINQNRNGNPKVNVGGVVPIACECTYQDFVKCQPLNFKGTEGVVGLTRCALTWWNSHKRTIGTDVAYAMSWKALMKLMTKMVPEEEDRVEEFIGGLPDNIQGNVIAAEPTRLQDAIRIANNLMDQKLKGYTFRNDENKRRFNNDPKDNRVQQSPLKRQNVVRAYTVGNNKNKGYAGTLPLCDKYKLHHHSPCPVKCGNCKMVGHQARDCWASTTMTCYGCGEKGHTKRYCPEFGNQNGEGEARENLDIVM</sequence>
<feature type="region of interest" description="Disordered" evidence="2">
    <location>
        <begin position="165"/>
        <end position="184"/>
    </location>
</feature>
<protein>
    <submittedName>
        <fullName evidence="4">Reverse transcriptase domain-containing protein</fullName>
    </submittedName>
</protein>
<feature type="non-terminal residue" evidence="4">
    <location>
        <position position="281"/>
    </location>
</feature>
<evidence type="ECO:0000256" key="1">
    <source>
        <dbReference type="PROSITE-ProRule" id="PRU00047"/>
    </source>
</evidence>
<keyword evidence="4" id="KW-0695">RNA-directed DNA polymerase</keyword>
<dbReference type="EMBL" id="BQNB010008700">
    <property type="protein sequence ID" value="GJS53077.1"/>
    <property type="molecule type" value="Genomic_DNA"/>
</dbReference>
<dbReference type="Proteomes" id="UP001151760">
    <property type="component" value="Unassembled WGS sequence"/>
</dbReference>
<evidence type="ECO:0000259" key="3">
    <source>
        <dbReference type="PROSITE" id="PS50158"/>
    </source>
</evidence>
<keyword evidence="1" id="KW-0862">Zinc</keyword>